<sequence>MNINLSRIQFFLFLFVAQTGAVFISFQAPFIKATGRDAWIIFLVAGLLHYAVLLFFEHNYEYFKLGPVISWLYKGYWLLLTVSFISYIDYTLSVWAFPKTPDFVVIGLMVSISLYANLSRAETVINLSVILIPMIPLFLLFLLLAWPELEWTYLFPVGKATPLQWADGMIKAQFAFIGIELYLIYRRYVDKNQQVKGWPLVIYQLIWMLFFLFSVIITLLYFTLEEMKFLPEPLMYILKSQHVTFVERLDLFFIYIWMTWSIVTITLFSFTALFVHRLHYKEHKKRSVVIFHILLLLLPLLSLSKTATEKFNAAIIYAHLLFAIVLPIIIIFVNRRKKA</sequence>
<comment type="similarity">
    <text evidence="2">Belongs to the amino acid-polyamine-organocation (APC) superfamily. Spore germination protein (SGP) (TC 2.A.3.9) family.</text>
</comment>
<comment type="caution">
    <text evidence="9">The sequence shown here is derived from an EMBL/GenBank/DDBJ whole genome shotgun (WGS) entry which is preliminary data.</text>
</comment>
<feature type="transmembrane region" description="Helical" evidence="8">
    <location>
        <begin position="125"/>
        <end position="145"/>
    </location>
</feature>
<evidence type="ECO:0000256" key="2">
    <source>
        <dbReference type="ARBA" id="ARBA00007998"/>
    </source>
</evidence>
<feature type="transmembrane region" description="Helical" evidence="8">
    <location>
        <begin position="197"/>
        <end position="224"/>
    </location>
</feature>
<evidence type="ECO:0000313" key="10">
    <source>
        <dbReference type="Proteomes" id="UP000658225"/>
    </source>
</evidence>
<keyword evidence="4" id="KW-0309">Germination</keyword>
<dbReference type="PANTHER" id="PTHR34975:SF2">
    <property type="entry name" value="SPORE GERMINATION PROTEIN A2"/>
    <property type="match status" value="1"/>
</dbReference>
<evidence type="ECO:0000256" key="6">
    <source>
        <dbReference type="ARBA" id="ARBA00022989"/>
    </source>
</evidence>
<accession>A0A927R693</accession>
<protein>
    <recommendedName>
        <fullName evidence="11">Spore germination protein</fullName>
    </recommendedName>
</protein>
<keyword evidence="3" id="KW-0813">Transport</keyword>
<proteinExistence type="inferred from homology"/>
<name>A0A927R693_9BACL</name>
<evidence type="ECO:0000313" key="9">
    <source>
        <dbReference type="EMBL" id="MBE1554744.1"/>
    </source>
</evidence>
<dbReference type="Pfam" id="PF03845">
    <property type="entry name" value="Spore_permease"/>
    <property type="match status" value="1"/>
</dbReference>
<dbReference type="GO" id="GO:0016020">
    <property type="term" value="C:membrane"/>
    <property type="evidence" value="ECO:0007669"/>
    <property type="project" value="UniProtKB-SubCell"/>
</dbReference>
<feature type="transmembrane region" description="Helical" evidence="8">
    <location>
        <begin position="287"/>
        <end position="308"/>
    </location>
</feature>
<feature type="transmembrane region" description="Helical" evidence="8">
    <location>
        <begin position="314"/>
        <end position="333"/>
    </location>
</feature>
<keyword evidence="5 8" id="KW-0812">Transmembrane</keyword>
<evidence type="ECO:0008006" key="11">
    <source>
        <dbReference type="Google" id="ProtNLM"/>
    </source>
</evidence>
<evidence type="ECO:0000256" key="1">
    <source>
        <dbReference type="ARBA" id="ARBA00004141"/>
    </source>
</evidence>
<evidence type="ECO:0000256" key="4">
    <source>
        <dbReference type="ARBA" id="ARBA00022544"/>
    </source>
</evidence>
<keyword evidence="7 8" id="KW-0472">Membrane</keyword>
<feature type="transmembrane region" description="Helical" evidence="8">
    <location>
        <begin position="103"/>
        <end position="118"/>
    </location>
</feature>
<dbReference type="Proteomes" id="UP000658225">
    <property type="component" value="Unassembled WGS sequence"/>
</dbReference>
<dbReference type="PANTHER" id="PTHR34975">
    <property type="entry name" value="SPORE GERMINATION PROTEIN A2"/>
    <property type="match status" value="1"/>
</dbReference>
<keyword evidence="6 8" id="KW-1133">Transmembrane helix</keyword>
<evidence type="ECO:0000256" key="8">
    <source>
        <dbReference type="SAM" id="Phobius"/>
    </source>
</evidence>
<evidence type="ECO:0000256" key="7">
    <source>
        <dbReference type="ARBA" id="ARBA00023136"/>
    </source>
</evidence>
<reference evidence="9" key="1">
    <citation type="submission" date="2020-10" db="EMBL/GenBank/DDBJ databases">
        <title>Genomic Encyclopedia of Type Strains, Phase IV (KMG-IV): sequencing the most valuable type-strain genomes for metagenomic binning, comparative biology and taxonomic classification.</title>
        <authorList>
            <person name="Goeker M."/>
        </authorList>
    </citation>
    <scope>NUCLEOTIDE SEQUENCE</scope>
    <source>
        <strain evidence="9">DSM 13886</strain>
    </source>
</reference>
<keyword evidence="10" id="KW-1185">Reference proteome</keyword>
<feature type="transmembrane region" description="Helical" evidence="8">
    <location>
        <begin position="76"/>
        <end position="97"/>
    </location>
</feature>
<dbReference type="GO" id="GO:0009847">
    <property type="term" value="P:spore germination"/>
    <property type="evidence" value="ECO:0007669"/>
    <property type="project" value="InterPro"/>
</dbReference>
<feature type="transmembrane region" description="Helical" evidence="8">
    <location>
        <begin position="165"/>
        <end position="185"/>
    </location>
</feature>
<dbReference type="InterPro" id="IPR004761">
    <property type="entry name" value="Spore_GerAB"/>
</dbReference>
<organism evidence="9 10">
    <name type="scientific">Sporosarcina limicola</name>
    <dbReference type="NCBI Taxonomy" id="34101"/>
    <lineage>
        <taxon>Bacteria</taxon>
        <taxon>Bacillati</taxon>
        <taxon>Bacillota</taxon>
        <taxon>Bacilli</taxon>
        <taxon>Bacillales</taxon>
        <taxon>Caryophanaceae</taxon>
        <taxon>Sporosarcina</taxon>
    </lineage>
</organism>
<evidence type="ECO:0000256" key="5">
    <source>
        <dbReference type="ARBA" id="ARBA00022692"/>
    </source>
</evidence>
<dbReference type="EMBL" id="JADBEL010000008">
    <property type="protein sequence ID" value="MBE1554744.1"/>
    <property type="molecule type" value="Genomic_DNA"/>
</dbReference>
<feature type="transmembrane region" description="Helical" evidence="8">
    <location>
        <begin position="252"/>
        <end position="275"/>
    </location>
</feature>
<dbReference type="RefSeq" id="WP_192598503.1">
    <property type="nucleotide sequence ID" value="NZ_JADBEL010000008.1"/>
</dbReference>
<feature type="transmembrane region" description="Helical" evidence="8">
    <location>
        <begin position="12"/>
        <end position="32"/>
    </location>
</feature>
<gene>
    <name evidence="9" type="ORF">H4683_001822</name>
</gene>
<feature type="transmembrane region" description="Helical" evidence="8">
    <location>
        <begin position="38"/>
        <end position="56"/>
    </location>
</feature>
<evidence type="ECO:0000256" key="3">
    <source>
        <dbReference type="ARBA" id="ARBA00022448"/>
    </source>
</evidence>
<dbReference type="AlphaFoldDB" id="A0A927R693"/>
<comment type="subcellular location">
    <subcellularLocation>
        <location evidence="1">Membrane</location>
        <topology evidence="1">Multi-pass membrane protein</topology>
    </subcellularLocation>
</comment>